<dbReference type="Gene3D" id="2.180.10.10">
    <property type="entry name" value="RHS repeat-associated core"/>
    <property type="match status" value="1"/>
</dbReference>
<dbReference type="RefSeq" id="WP_264744543.1">
    <property type="nucleotide sequence ID" value="NZ_JAPDHV010000008.1"/>
</dbReference>
<evidence type="ECO:0000313" key="2">
    <source>
        <dbReference type="Proteomes" id="UP001163719"/>
    </source>
</evidence>
<organism evidence="1 2">
    <name type="scientific">Chryseobacterium oryctis</name>
    <dbReference type="NCBI Taxonomy" id="2952618"/>
    <lineage>
        <taxon>Bacteria</taxon>
        <taxon>Pseudomonadati</taxon>
        <taxon>Bacteroidota</taxon>
        <taxon>Flavobacteriia</taxon>
        <taxon>Flavobacteriales</taxon>
        <taxon>Weeksellaceae</taxon>
        <taxon>Chryseobacterium group</taxon>
        <taxon>Chryseobacterium</taxon>
    </lineage>
</organism>
<name>A0ABT3HSL9_9FLAO</name>
<reference evidence="1" key="1">
    <citation type="submission" date="2022-10" db="EMBL/GenBank/DDBJ databases">
        <title>Chryseobacterium babae sp. nov. isolated from the gut of the beetle Oryctes rhinoceros, and Chryseobacterium kimseyorum sp. nov., isolated from a stick insect rearing cage.</title>
        <authorList>
            <person name="Shelomi M."/>
            <person name="Han C.-J."/>
            <person name="Chen W.-M."/>
            <person name="Chen H.-K."/>
            <person name="Liaw S.-J."/>
            <person name="Muhle E."/>
            <person name="Clermont D."/>
        </authorList>
    </citation>
    <scope>NUCLEOTIDE SEQUENCE</scope>
    <source>
        <strain evidence="1">WLa1L2M3</strain>
    </source>
</reference>
<dbReference type="NCBIfam" id="TIGR03696">
    <property type="entry name" value="Rhs_assc_core"/>
    <property type="match status" value="1"/>
</dbReference>
<sequence length="348" mass="37054">MLDYGWRQYMPDLGRWNGIDQLAEKYDSTSPFAYVVNSPISLIDPDGRWIDDAGNITDTSGQTYGFLGSSFKPKYATNFLGVNYGDGGGGYSGGYTFTGNDAASMFEYFANGGSMDGLSFNKGFAMWSTLDDANRNMYYDIDDMLTGNTGGITLHRAKVNTPFDAYKNWADWGATAMGGGFEYVAKQRTALYNSGYWIDNLGQMRSTAYAGRARGSLIGLRSDYLRNTEMFGKYAKRAGYVGYAISAAQISYGTYKDGGNFGIRAKIATANVVGGTAGAWLGTKAGALAGGELGAMIGVWFEGVGAIPGAAIGGIVGGVVGGILGGVYGGDYAEEWASKILNKPDYIK</sequence>
<comment type="caution">
    <text evidence="1">The sequence shown here is derived from an EMBL/GenBank/DDBJ whole genome shotgun (WGS) entry which is preliminary data.</text>
</comment>
<gene>
    <name evidence="1" type="ORF">OH806_15250</name>
</gene>
<protein>
    <recommendedName>
        <fullName evidence="3">RHS repeat-associated core domain-containing protein</fullName>
    </recommendedName>
</protein>
<dbReference type="EMBL" id="JAPDHV010000008">
    <property type="protein sequence ID" value="MCW3162628.1"/>
    <property type="molecule type" value="Genomic_DNA"/>
</dbReference>
<evidence type="ECO:0008006" key="3">
    <source>
        <dbReference type="Google" id="ProtNLM"/>
    </source>
</evidence>
<evidence type="ECO:0000313" key="1">
    <source>
        <dbReference type="EMBL" id="MCW3162628.1"/>
    </source>
</evidence>
<dbReference type="InterPro" id="IPR022385">
    <property type="entry name" value="Rhs_assc_core"/>
</dbReference>
<keyword evidence="2" id="KW-1185">Reference proteome</keyword>
<dbReference type="Proteomes" id="UP001163719">
    <property type="component" value="Unassembled WGS sequence"/>
</dbReference>
<proteinExistence type="predicted"/>
<accession>A0ABT3HSL9</accession>